<dbReference type="SUPFAM" id="SSF53822">
    <property type="entry name" value="Periplasmic binding protein-like I"/>
    <property type="match status" value="1"/>
</dbReference>
<dbReference type="Pfam" id="PF00356">
    <property type="entry name" value="LacI"/>
    <property type="match status" value="1"/>
</dbReference>
<protein>
    <submittedName>
        <fullName evidence="5">LacI family DNA-binding transcriptional regulator</fullName>
    </submittedName>
</protein>
<dbReference type="GO" id="GO:0000976">
    <property type="term" value="F:transcription cis-regulatory region binding"/>
    <property type="evidence" value="ECO:0007669"/>
    <property type="project" value="TreeGrafter"/>
</dbReference>
<dbReference type="CDD" id="cd01392">
    <property type="entry name" value="HTH_LacI"/>
    <property type="match status" value="1"/>
</dbReference>
<accession>A0A974XD96</accession>
<dbReference type="AlphaFoldDB" id="A0A974XD96"/>
<proteinExistence type="predicted"/>
<keyword evidence="1" id="KW-0805">Transcription regulation</keyword>
<sequence length="365" mass="41002">MNTYTYNKSKGEFFLSQNEYVFKKGWIATMDNSNKKDIKKSIVTSVDVARHAKVSQASVSRAFTPDSSMSDKMRTKILKAAHELGYTPNAIARGLISQKTNIIGVVMDNPANPFYSLMLGEFTEKLKESGRQTLLFNAATDAELEHVIRAISGYRVDGIILTIPNRISEFNALGIPLVLFNRRDFDEKISAVCCDNVQSGRLVADYVVDRKYKEIAFMGGLADSSTTIDRRKGFADGLKERGVGKLTEINGDYTFQSGYDATRRLYEKNKNIDAIFCANDLMAIGAIEYIKFGLKKRVPEDVSVIGFDDITEASWPSFDLTTIHQPIKRMITETIRVLDDQIKGEEVKPTINYYNGELVIRKSTK</sequence>
<dbReference type="PROSITE" id="PS50932">
    <property type="entry name" value="HTH_LACI_2"/>
    <property type="match status" value="1"/>
</dbReference>
<evidence type="ECO:0000313" key="6">
    <source>
        <dbReference type="Proteomes" id="UP000663499"/>
    </source>
</evidence>
<keyword evidence="2 5" id="KW-0238">DNA-binding</keyword>
<dbReference type="PANTHER" id="PTHR30146">
    <property type="entry name" value="LACI-RELATED TRANSCRIPTIONAL REPRESSOR"/>
    <property type="match status" value="1"/>
</dbReference>
<dbReference type="InterPro" id="IPR000843">
    <property type="entry name" value="HTH_LacI"/>
</dbReference>
<dbReference type="RefSeq" id="WP_207299036.1">
    <property type="nucleotide sequence ID" value="NZ_CP071444.1"/>
</dbReference>
<dbReference type="InterPro" id="IPR010982">
    <property type="entry name" value="Lambda_DNA-bd_dom_sf"/>
</dbReference>
<dbReference type="Gene3D" id="3.40.50.2300">
    <property type="match status" value="2"/>
</dbReference>
<evidence type="ECO:0000259" key="4">
    <source>
        <dbReference type="PROSITE" id="PS50932"/>
    </source>
</evidence>
<dbReference type="SUPFAM" id="SSF47413">
    <property type="entry name" value="lambda repressor-like DNA-binding domains"/>
    <property type="match status" value="1"/>
</dbReference>
<reference evidence="5" key="1">
    <citation type="submission" date="2021-03" db="EMBL/GenBank/DDBJ databases">
        <title>Alkalibacter marinus sp. nov., isolated from tidal flat sediment.</title>
        <authorList>
            <person name="Namirimu T."/>
            <person name="Yang J.-A."/>
            <person name="Yang S.-H."/>
            <person name="Kim Y.-J."/>
            <person name="Kwon K.K."/>
        </authorList>
    </citation>
    <scope>NUCLEOTIDE SEQUENCE</scope>
    <source>
        <strain evidence="5">ES005</strain>
    </source>
</reference>
<evidence type="ECO:0000256" key="3">
    <source>
        <dbReference type="ARBA" id="ARBA00023163"/>
    </source>
</evidence>
<dbReference type="Pfam" id="PF13377">
    <property type="entry name" value="Peripla_BP_3"/>
    <property type="match status" value="1"/>
</dbReference>
<dbReference type="SMART" id="SM00354">
    <property type="entry name" value="HTH_LACI"/>
    <property type="match status" value="1"/>
</dbReference>
<keyword evidence="3" id="KW-0804">Transcription</keyword>
<evidence type="ECO:0000256" key="2">
    <source>
        <dbReference type="ARBA" id="ARBA00023125"/>
    </source>
</evidence>
<feature type="domain" description="HTH lacI-type" evidence="4">
    <location>
        <begin position="43"/>
        <end position="97"/>
    </location>
</feature>
<dbReference type="GO" id="GO:0003700">
    <property type="term" value="F:DNA-binding transcription factor activity"/>
    <property type="evidence" value="ECO:0007669"/>
    <property type="project" value="TreeGrafter"/>
</dbReference>
<dbReference type="PANTHER" id="PTHR30146:SF109">
    <property type="entry name" value="HTH-TYPE TRANSCRIPTIONAL REGULATOR GALS"/>
    <property type="match status" value="1"/>
</dbReference>
<dbReference type="InterPro" id="IPR028082">
    <property type="entry name" value="Peripla_BP_I"/>
</dbReference>
<dbReference type="EMBL" id="CP071444">
    <property type="protein sequence ID" value="QSX07694.1"/>
    <property type="molecule type" value="Genomic_DNA"/>
</dbReference>
<keyword evidence="6" id="KW-1185">Reference proteome</keyword>
<gene>
    <name evidence="5" type="ORF">J0B03_07585</name>
</gene>
<dbReference type="Proteomes" id="UP000663499">
    <property type="component" value="Chromosome"/>
</dbReference>
<dbReference type="InterPro" id="IPR046335">
    <property type="entry name" value="LacI/GalR-like_sensor"/>
</dbReference>
<evidence type="ECO:0000313" key="5">
    <source>
        <dbReference type="EMBL" id="QSX07694.1"/>
    </source>
</evidence>
<evidence type="ECO:0000256" key="1">
    <source>
        <dbReference type="ARBA" id="ARBA00023015"/>
    </source>
</evidence>
<dbReference type="Gene3D" id="1.10.260.40">
    <property type="entry name" value="lambda repressor-like DNA-binding domains"/>
    <property type="match status" value="1"/>
</dbReference>
<dbReference type="CDD" id="cd06278">
    <property type="entry name" value="PBP1_LacI-like"/>
    <property type="match status" value="1"/>
</dbReference>
<name>A0A974XD96_9FIRM</name>
<organism evidence="5 6">
    <name type="scientific">Alkalibacter rhizosphaerae</name>
    <dbReference type="NCBI Taxonomy" id="2815577"/>
    <lineage>
        <taxon>Bacteria</taxon>
        <taxon>Bacillati</taxon>
        <taxon>Bacillota</taxon>
        <taxon>Clostridia</taxon>
        <taxon>Eubacteriales</taxon>
        <taxon>Eubacteriaceae</taxon>
        <taxon>Alkalibacter</taxon>
    </lineage>
</organism>
<dbReference type="KEGG" id="alka:J0B03_07585"/>